<evidence type="ECO:0000256" key="6">
    <source>
        <dbReference type="ARBA" id="ARBA00023004"/>
    </source>
</evidence>
<dbReference type="GO" id="GO:0005506">
    <property type="term" value="F:iron ion binding"/>
    <property type="evidence" value="ECO:0007669"/>
    <property type="project" value="InterPro"/>
</dbReference>
<feature type="non-terminal residue" evidence="9">
    <location>
        <position position="360"/>
    </location>
</feature>
<protein>
    <submittedName>
        <fullName evidence="9">Uncharacterized protein</fullName>
    </submittedName>
</protein>
<dbReference type="GO" id="GO:0004497">
    <property type="term" value="F:monooxygenase activity"/>
    <property type="evidence" value="ECO:0007669"/>
    <property type="project" value="UniProtKB-KW"/>
</dbReference>
<dbReference type="PRINTS" id="PR00385">
    <property type="entry name" value="P450"/>
</dbReference>
<dbReference type="InterPro" id="IPR001128">
    <property type="entry name" value="Cyt_P450"/>
</dbReference>
<reference evidence="9" key="2">
    <citation type="submission" date="2023-05" db="EMBL/GenBank/DDBJ databases">
        <authorList>
            <person name="Fouks B."/>
        </authorList>
    </citation>
    <scope>NUCLEOTIDE SEQUENCE</scope>
    <source>
        <strain evidence="9">Stay&amp;Tobe</strain>
        <tissue evidence="9">Testes</tissue>
    </source>
</reference>
<gene>
    <name evidence="9" type="ORF">L9F63_016294</name>
</gene>
<reference evidence="9" key="1">
    <citation type="journal article" date="2023" name="IScience">
        <title>Live-bearing cockroach genome reveals convergent evolutionary mechanisms linked to viviparity in insects and beyond.</title>
        <authorList>
            <person name="Fouks B."/>
            <person name="Harrison M.C."/>
            <person name="Mikhailova A.A."/>
            <person name="Marchal E."/>
            <person name="English S."/>
            <person name="Carruthers M."/>
            <person name="Jennings E.C."/>
            <person name="Chiamaka E.L."/>
            <person name="Frigard R.A."/>
            <person name="Pippel M."/>
            <person name="Attardo G.M."/>
            <person name="Benoit J.B."/>
            <person name="Bornberg-Bauer E."/>
            <person name="Tobe S.S."/>
        </authorList>
    </citation>
    <scope>NUCLEOTIDE SEQUENCE</scope>
    <source>
        <strain evidence="9">Stay&amp;Tobe</strain>
    </source>
</reference>
<dbReference type="GO" id="GO:0016705">
    <property type="term" value="F:oxidoreductase activity, acting on paired donors, with incorporation or reduction of molecular oxygen"/>
    <property type="evidence" value="ECO:0007669"/>
    <property type="project" value="InterPro"/>
</dbReference>
<dbReference type="Pfam" id="PF00067">
    <property type="entry name" value="p450"/>
    <property type="match status" value="1"/>
</dbReference>
<keyword evidence="7" id="KW-0503">Monooxygenase</keyword>
<dbReference type="GO" id="GO:0020037">
    <property type="term" value="F:heme binding"/>
    <property type="evidence" value="ECO:0007669"/>
    <property type="project" value="InterPro"/>
</dbReference>
<sequence length="360" mass="41115">EGEEWLHYRRIMNKLMLRPGSEQSLYDTCDVVGQDLVSYWNTKYSGKEVYDLDNSLYMWSINNMLAVMLGDKYKQHQKGLQDIVQRFAVVVQMIFRESSRLSLIPAKLAAYFKVPAWKNFVSSVDEAIALANSLMTQLIPVCKDGNGLLVAMLREGIEHKYVVRILADLVLAAGDTTAYTTQWMLYLLAKNKELQDEIYEEVKNTTNIENIAQLPLLRGVLRETLRLYPVAPFLTRYLPQDSLIGGYHVPAGELVILSLYSSGRDTKNFPRSDEFWPHRWCRDTDNGNYKGVSSPYASLPFAMGARSCIGRKIAEVQTSLTIAQVIKHFKLELVDKEPVDMVLRLVAVPSRPIRIWLTVR</sequence>
<dbReference type="SUPFAM" id="SSF48264">
    <property type="entry name" value="Cytochrome P450"/>
    <property type="match status" value="1"/>
</dbReference>
<keyword evidence="4 8" id="KW-0479">Metal-binding</keyword>
<dbReference type="EMBL" id="JASPKZ010004197">
    <property type="protein sequence ID" value="KAJ9590666.1"/>
    <property type="molecule type" value="Genomic_DNA"/>
</dbReference>
<dbReference type="InterPro" id="IPR002401">
    <property type="entry name" value="Cyt_P450_E_grp-I"/>
</dbReference>
<evidence type="ECO:0000313" key="9">
    <source>
        <dbReference type="EMBL" id="KAJ9590666.1"/>
    </source>
</evidence>
<keyword evidence="6 8" id="KW-0408">Iron</keyword>
<dbReference type="InterPro" id="IPR036396">
    <property type="entry name" value="Cyt_P450_sf"/>
</dbReference>
<comment type="cofactor">
    <cofactor evidence="1 8">
        <name>heme</name>
        <dbReference type="ChEBI" id="CHEBI:30413"/>
    </cofactor>
</comment>
<evidence type="ECO:0000256" key="4">
    <source>
        <dbReference type="ARBA" id="ARBA00022723"/>
    </source>
</evidence>
<dbReference type="CDD" id="cd11054">
    <property type="entry name" value="CYP24A1-like"/>
    <property type="match status" value="1"/>
</dbReference>
<evidence type="ECO:0000256" key="2">
    <source>
        <dbReference type="ARBA" id="ARBA00010617"/>
    </source>
</evidence>
<keyword evidence="10" id="KW-1185">Reference proteome</keyword>
<organism evidence="9 10">
    <name type="scientific">Diploptera punctata</name>
    <name type="common">Pacific beetle cockroach</name>
    <dbReference type="NCBI Taxonomy" id="6984"/>
    <lineage>
        <taxon>Eukaryota</taxon>
        <taxon>Metazoa</taxon>
        <taxon>Ecdysozoa</taxon>
        <taxon>Arthropoda</taxon>
        <taxon>Hexapoda</taxon>
        <taxon>Insecta</taxon>
        <taxon>Pterygota</taxon>
        <taxon>Neoptera</taxon>
        <taxon>Polyneoptera</taxon>
        <taxon>Dictyoptera</taxon>
        <taxon>Blattodea</taxon>
        <taxon>Blaberoidea</taxon>
        <taxon>Blaberidae</taxon>
        <taxon>Diplopterinae</taxon>
        <taxon>Diploptera</taxon>
    </lineage>
</organism>
<evidence type="ECO:0000256" key="7">
    <source>
        <dbReference type="ARBA" id="ARBA00023033"/>
    </source>
</evidence>
<dbReference type="PANTHER" id="PTHR24279">
    <property type="entry name" value="CYTOCHROME P450"/>
    <property type="match status" value="1"/>
</dbReference>
<keyword evidence="3 8" id="KW-0349">Heme</keyword>
<comment type="caution">
    <text evidence="9">The sequence shown here is derived from an EMBL/GenBank/DDBJ whole genome shotgun (WGS) entry which is preliminary data.</text>
</comment>
<keyword evidence="5" id="KW-0560">Oxidoreductase</keyword>
<evidence type="ECO:0000256" key="1">
    <source>
        <dbReference type="ARBA" id="ARBA00001971"/>
    </source>
</evidence>
<dbReference type="AlphaFoldDB" id="A0AAD8EHT5"/>
<dbReference type="Gene3D" id="1.10.630.10">
    <property type="entry name" value="Cytochrome P450"/>
    <property type="match status" value="1"/>
</dbReference>
<evidence type="ECO:0000256" key="5">
    <source>
        <dbReference type="ARBA" id="ARBA00023002"/>
    </source>
</evidence>
<dbReference type="InterPro" id="IPR050479">
    <property type="entry name" value="CYP11_CYP27_families"/>
</dbReference>
<name>A0AAD8EHT5_DIPPU</name>
<feature type="binding site" description="axial binding residue" evidence="8">
    <location>
        <position position="308"/>
    </location>
    <ligand>
        <name>heme</name>
        <dbReference type="ChEBI" id="CHEBI:30413"/>
    </ligand>
    <ligandPart>
        <name>Fe</name>
        <dbReference type="ChEBI" id="CHEBI:18248"/>
    </ligandPart>
</feature>
<evidence type="ECO:0000256" key="8">
    <source>
        <dbReference type="PIRSR" id="PIRSR602401-1"/>
    </source>
</evidence>
<accession>A0AAD8EHT5</accession>
<proteinExistence type="inferred from homology"/>
<dbReference type="PRINTS" id="PR00463">
    <property type="entry name" value="EP450I"/>
</dbReference>
<evidence type="ECO:0000313" key="10">
    <source>
        <dbReference type="Proteomes" id="UP001233999"/>
    </source>
</evidence>
<comment type="similarity">
    <text evidence="2">Belongs to the cytochrome P450 family.</text>
</comment>
<dbReference type="PANTHER" id="PTHR24279:SF120">
    <property type="entry name" value="CYTOCHROME P450"/>
    <property type="match status" value="1"/>
</dbReference>
<evidence type="ECO:0000256" key="3">
    <source>
        <dbReference type="ARBA" id="ARBA00022617"/>
    </source>
</evidence>
<dbReference type="Proteomes" id="UP001233999">
    <property type="component" value="Unassembled WGS sequence"/>
</dbReference>